<evidence type="ECO:0000313" key="2">
    <source>
        <dbReference type="Proteomes" id="UP000076154"/>
    </source>
</evidence>
<accession>A0A369JSJ0</accession>
<reference evidence="1" key="1">
    <citation type="submission" date="2018-04" db="EMBL/GenBank/DDBJ databases">
        <title>Whole genome sequencing of Hypsizygus marmoreus.</title>
        <authorList>
            <person name="Choi I.-G."/>
            <person name="Min B."/>
            <person name="Kim J.-G."/>
            <person name="Kim S."/>
            <person name="Oh Y.-L."/>
            <person name="Kong W.-S."/>
            <person name="Park H."/>
            <person name="Jeong J."/>
            <person name="Song E.-S."/>
        </authorList>
    </citation>
    <scope>NUCLEOTIDE SEQUENCE [LARGE SCALE GENOMIC DNA]</scope>
    <source>
        <strain evidence="1">51987-8</strain>
    </source>
</reference>
<evidence type="ECO:0000313" key="1">
    <source>
        <dbReference type="EMBL" id="RDB24768.1"/>
    </source>
</evidence>
<protein>
    <submittedName>
        <fullName evidence="1">Uncharacterized protein</fullName>
    </submittedName>
</protein>
<keyword evidence="2" id="KW-1185">Reference proteome</keyword>
<dbReference type="EMBL" id="LUEZ02000041">
    <property type="protein sequence ID" value="RDB24768.1"/>
    <property type="molecule type" value="Genomic_DNA"/>
</dbReference>
<name>A0A369JSJ0_HYPMA</name>
<dbReference type="Proteomes" id="UP000076154">
    <property type="component" value="Unassembled WGS sequence"/>
</dbReference>
<dbReference type="InParanoid" id="A0A369JSJ0"/>
<comment type="caution">
    <text evidence="1">The sequence shown here is derived from an EMBL/GenBank/DDBJ whole genome shotgun (WGS) entry which is preliminary data.</text>
</comment>
<organism evidence="1 2">
    <name type="scientific">Hypsizygus marmoreus</name>
    <name type="common">White beech mushroom</name>
    <name type="synonym">Agaricus marmoreus</name>
    <dbReference type="NCBI Taxonomy" id="39966"/>
    <lineage>
        <taxon>Eukaryota</taxon>
        <taxon>Fungi</taxon>
        <taxon>Dikarya</taxon>
        <taxon>Basidiomycota</taxon>
        <taxon>Agaricomycotina</taxon>
        <taxon>Agaricomycetes</taxon>
        <taxon>Agaricomycetidae</taxon>
        <taxon>Agaricales</taxon>
        <taxon>Tricholomatineae</taxon>
        <taxon>Lyophyllaceae</taxon>
        <taxon>Hypsizygus</taxon>
    </lineage>
</organism>
<gene>
    <name evidence="1" type="ORF">Hypma_007695</name>
</gene>
<sequence>MTCPFGVLLAVGSVPERHSLLPFARNKLPAGNDYTEQGFPSNGESTQNANGRISIMTHGISGFHRSPKQGSWINSHQAYTIRTWTYL</sequence>
<dbReference type="AlphaFoldDB" id="A0A369JSJ0"/>
<proteinExistence type="predicted"/>